<keyword evidence="1" id="KW-0812">Transmembrane</keyword>
<dbReference type="AlphaFoldDB" id="A0A4R5VT98"/>
<dbReference type="Pfam" id="PF17248">
    <property type="entry name" value="DUF5317"/>
    <property type="match status" value="1"/>
</dbReference>
<evidence type="ECO:0008006" key="4">
    <source>
        <dbReference type="Google" id="ProtNLM"/>
    </source>
</evidence>
<protein>
    <recommendedName>
        <fullName evidence="4">DUF5317 domain-containing protein</fullName>
    </recommendedName>
</protein>
<sequence length="197" mass="21920">MVFDGIILSFIVGFLRKGDVRALAHLKLKWGWMFPLLLAIELIVFFLQNHFKFLGKVSGSIYIAVYVIGLLFLWMNRKNPGFLLILAGVFLNFLVMVMNGGRMPVSPEAATVLDPSYVTALKEGLYAKHTMLTSSTHLGILGDIIPITKPYPRTQIISIGDIIMNIGIFFFIQHLMIHPPLSKGTKSVSLSLKGGEK</sequence>
<dbReference type="InterPro" id="IPR035168">
    <property type="entry name" value="DUF5317"/>
</dbReference>
<feature type="transmembrane region" description="Helical" evidence="1">
    <location>
        <begin position="156"/>
        <end position="177"/>
    </location>
</feature>
<name>A0A4R5VT98_9BACI</name>
<comment type="caution">
    <text evidence="2">The sequence shown here is derived from an EMBL/GenBank/DDBJ whole genome shotgun (WGS) entry which is preliminary data.</text>
</comment>
<evidence type="ECO:0000313" key="2">
    <source>
        <dbReference type="EMBL" id="TDK62169.1"/>
    </source>
</evidence>
<accession>A0A4R5VT98</accession>
<evidence type="ECO:0000256" key="1">
    <source>
        <dbReference type="SAM" id="Phobius"/>
    </source>
</evidence>
<keyword evidence="1" id="KW-1133">Transmembrane helix</keyword>
<reference evidence="2 3" key="1">
    <citation type="submission" date="2019-03" db="EMBL/GenBank/DDBJ databases">
        <title>Bacillus niacini sp. nov. a Nicotinate-Metabolizing Mesophile Isolated from Soil.</title>
        <authorList>
            <person name="Zhang G."/>
        </authorList>
    </citation>
    <scope>NUCLEOTIDE SEQUENCE [LARGE SCALE GENOMIC DNA]</scope>
    <source>
        <strain evidence="2 3">WN066</strain>
    </source>
</reference>
<gene>
    <name evidence="2" type="ORF">E2K98_08885</name>
</gene>
<organism evidence="2 3">
    <name type="scientific">Bacillus salipaludis</name>
    <dbReference type="NCBI Taxonomy" id="2547811"/>
    <lineage>
        <taxon>Bacteria</taxon>
        <taxon>Bacillati</taxon>
        <taxon>Bacillota</taxon>
        <taxon>Bacilli</taxon>
        <taxon>Bacillales</taxon>
        <taxon>Bacillaceae</taxon>
        <taxon>Bacillus</taxon>
    </lineage>
</organism>
<feature type="transmembrane region" description="Helical" evidence="1">
    <location>
        <begin position="81"/>
        <end position="98"/>
    </location>
</feature>
<dbReference type="RefSeq" id="WP_133333899.1">
    <property type="nucleotide sequence ID" value="NZ_SMYO01000004.1"/>
</dbReference>
<dbReference type="EMBL" id="SMYO01000004">
    <property type="protein sequence ID" value="TDK62169.1"/>
    <property type="molecule type" value="Genomic_DNA"/>
</dbReference>
<dbReference type="Proteomes" id="UP000295132">
    <property type="component" value="Unassembled WGS sequence"/>
</dbReference>
<feature type="transmembrane region" description="Helical" evidence="1">
    <location>
        <begin position="53"/>
        <end position="74"/>
    </location>
</feature>
<proteinExistence type="predicted"/>
<evidence type="ECO:0000313" key="3">
    <source>
        <dbReference type="Proteomes" id="UP000295132"/>
    </source>
</evidence>
<keyword evidence="1" id="KW-0472">Membrane</keyword>
<feature type="transmembrane region" description="Helical" evidence="1">
    <location>
        <begin position="30"/>
        <end position="47"/>
    </location>
</feature>